<dbReference type="RefSeq" id="XP_060416393.1">
    <property type="nucleotide sequence ID" value="XM_060560949.1"/>
</dbReference>
<dbReference type="PRINTS" id="PR00420">
    <property type="entry name" value="RNGMNOXGNASE"/>
</dbReference>
<evidence type="ECO:0000256" key="5">
    <source>
        <dbReference type="SAM" id="Phobius"/>
    </source>
</evidence>
<dbReference type="SUPFAM" id="SSF51905">
    <property type="entry name" value="FAD/NAD(P)-binding domain"/>
    <property type="match status" value="1"/>
</dbReference>
<keyword evidence="5" id="KW-0472">Membrane</keyword>
<dbReference type="PROSITE" id="PS51257">
    <property type="entry name" value="PROKAR_LIPOPROTEIN"/>
    <property type="match status" value="1"/>
</dbReference>
<protein>
    <submittedName>
        <fullName evidence="7">FAD binding domain-containing protein</fullName>
    </submittedName>
</protein>
<keyword evidence="5" id="KW-0812">Transmembrane</keyword>
<dbReference type="PANTHER" id="PTHR43004">
    <property type="entry name" value="TRK SYSTEM POTASSIUM UPTAKE PROTEIN"/>
    <property type="match status" value="1"/>
</dbReference>
<accession>A0AAD8Q4Z6</accession>
<comment type="cofactor">
    <cofactor evidence="1">
        <name>FAD</name>
        <dbReference type="ChEBI" id="CHEBI:57692"/>
    </cofactor>
</comment>
<comment type="caution">
    <text evidence="7">The sequence shown here is derived from an EMBL/GenBank/DDBJ whole genome shotgun (WGS) entry which is preliminary data.</text>
</comment>
<evidence type="ECO:0000256" key="3">
    <source>
        <dbReference type="ARBA" id="ARBA00022827"/>
    </source>
</evidence>
<dbReference type="EMBL" id="JAHLJV010000016">
    <property type="protein sequence ID" value="KAK1595346.1"/>
    <property type="molecule type" value="Genomic_DNA"/>
</dbReference>
<dbReference type="Pfam" id="PF21274">
    <property type="entry name" value="Rng_hyd_C"/>
    <property type="match status" value="1"/>
</dbReference>
<keyword evidence="5" id="KW-1133">Transmembrane helix</keyword>
<reference evidence="7" key="1">
    <citation type="submission" date="2021-06" db="EMBL/GenBank/DDBJ databases">
        <title>Comparative genomics, transcriptomics and evolutionary studies reveal genomic signatures of adaptation to plant cell wall in hemibiotrophic fungi.</title>
        <authorList>
            <consortium name="DOE Joint Genome Institute"/>
            <person name="Baroncelli R."/>
            <person name="Diaz J.F."/>
            <person name="Benocci T."/>
            <person name="Peng M."/>
            <person name="Battaglia E."/>
            <person name="Haridas S."/>
            <person name="Andreopoulos W."/>
            <person name="Labutti K."/>
            <person name="Pangilinan J."/>
            <person name="Floch G.L."/>
            <person name="Makela M.R."/>
            <person name="Henrissat B."/>
            <person name="Grigoriev I.V."/>
            <person name="Crouch J.A."/>
            <person name="De Vries R.P."/>
            <person name="Sukno S.A."/>
            <person name="Thon M.R."/>
        </authorList>
    </citation>
    <scope>NUCLEOTIDE SEQUENCE</scope>
    <source>
        <strain evidence="7">CBS 125086</strain>
    </source>
</reference>
<evidence type="ECO:0000259" key="6">
    <source>
        <dbReference type="Pfam" id="PF01494"/>
    </source>
</evidence>
<feature type="domain" description="FAD-binding" evidence="6">
    <location>
        <begin position="5"/>
        <end position="364"/>
    </location>
</feature>
<dbReference type="Gene3D" id="3.40.30.120">
    <property type="match status" value="1"/>
</dbReference>
<dbReference type="AlphaFoldDB" id="A0AAD8Q4Z6"/>
<dbReference type="GeneID" id="85445189"/>
<keyword evidence="2" id="KW-0285">Flavoprotein</keyword>
<organism evidence="7 8">
    <name type="scientific">Colletotrichum navitas</name>
    <dbReference type="NCBI Taxonomy" id="681940"/>
    <lineage>
        <taxon>Eukaryota</taxon>
        <taxon>Fungi</taxon>
        <taxon>Dikarya</taxon>
        <taxon>Ascomycota</taxon>
        <taxon>Pezizomycotina</taxon>
        <taxon>Sordariomycetes</taxon>
        <taxon>Hypocreomycetidae</taxon>
        <taxon>Glomerellales</taxon>
        <taxon>Glomerellaceae</taxon>
        <taxon>Colletotrichum</taxon>
        <taxon>Colletotrichum graminicola species complex</taxon>
    </lineage>
</organism>
<evidence type="ECO:0000256" key="2">
    <source>
        <dbReference type="ARBA" id="ARBA00022630"/>
    </source>
</evidence>
<evidence type="ECO:0000256" key="1">
    <source>
        <dbReference type="ARBA" id="ARBA00001974"/>
    </source>
</evidence>
<dbReference type="Gene3D" id="3.30.70.2450">
    <property type="match status" value="1"/>
</dbReference>
<dbReference type="InterPro" id="IPR002938">
    <property type="entry name" value="FAD-bd"/>
</dbReference>
<gene>
    <name evidence="7" type="ORF">LY79DRAFT_588722</name>
</gene>
<name>A0AAD8Q4Z6_9PEZI</name>
<dbReference type="Proteomes" id="UP001230504">
    <property type="component" value="Unassembled WGS sequence"/>
</dbReference>
<dbReference type="InterPro" id="IPR050641">
    <property type="entry name" value="RIFMO-like"/>
</dbReference>
<dbReference type="GO" id="GO:0016709">
    <property type="term" value="F:oxidoreductase activity, acting on paired donors, with incorporation or reduction of molecular oxygen, NAD(P)H as one donor, and incorporation of one atom of oxygen"/>
    <property type="evidence" value="ECO:0007669"/>
    <property type="project" value="UniProtKB-ARBA"/>
</dbReference>
<dbReference type="Gene3D" id="3.50.50.60">
    <property type="entry name" value="FAD/NAD(P)-binding domain"/>
    <property type="match status" value="1"/>
</dbReference>
<dbReference type="Pfam" id="PF01494">
    <property type="entry name" value="FAD_binding_3"/>
    <property type="match status" value="1"/>
</dbReference>
<sequence length="519" mass="57090">MTKLYDVVIAGAGPVGLLLACELGLAGTAVLILERDKNPKSAWKSIPLGFRGLQTSAIETFHRRGLLDKFFDPSDRPHSPPKGKGGQKFGGHFAGISLDIQKLDLARHKYRLPGPSLMPAPTTIDKIEAILTERAESLGAEILRGQGFDHIVQEDDSGVTVETECGKQFRTRWLVGCDGGRSRVRKAAGFDFVGSEPTLTGYSLHCDLDHPEKLKMGFNTTETGFYIFTAFGMFAMLDFDGGASQARKQELTQEHMQAVLERVLNRTDVHITKIHLVSTWTDRSKQTTKFRQGRVLLAGDAAHIHPPFGAQGMNAGLGDAMNLGWKLAATIRGEKRSEDGMFHPKLLETYEKERHPIGASVLDWNRAQAATMQPTPTGRALRALASDLIDTDDGANHFIDRVWGLSQRYSLSDDADEHPLVGRSAPDFTLMDGSRLNPKLEKGQGLLLDFGKDEKSKAAIDSHQCDIPVEYLNADSKTRLGVSALLIRCDGFVAWVAEESTDPDVDKLKAALDMWFCIH</sequence>
<proteinExistence type="predicted"/>
<dbReference type="PANTHER" id="PTHR43004:SF19">
    <property type="entry name" value="BINDING MONOOXYGENASE, PUTATIVE (JCVI)-RELATED"/>
    <property type="match status" value="1"/>
</dbReference>
<feature type="transmembrane region" description="Helical" evidence="5">
    <location>
        <begin position="12"/>
        <end position="33"/>
    </location>
</feature>
<keyword evidence="4" id="KW-0560">Oxidoreductase</keyword>
<evidence type="ECO:0000313" key="8">
    <source>
        <dbReference type="Proteomes" id="UP001230504"/>
    </source>
</evidence>
<keyword evidence="8" id="KW-1185">Reference proteome</keyword>
<dbReference type="InterPro" id="IPR036188">
    <property type="entry name" value="FAD/NAD-bd_sf"/>
</dbReference>
<evidence type="ECO:0000256" key="4">
    <source>
        <dbReference type="ARBA" id="ARBA00023002"/>
    </source>
</evidence>
<dbReference type="GO" id="GO:0071949">
    <property type="term" value="F:FAD binding"/>
    <property type="evidence" value="ECO:0007669"/>
    <property type="project" value="InterPro"/>
</dbReference>
<keyword evidence="3" id="KW-0274">FAD</keyword>
<evidence type="ECO:0000313" key="7">
    <source>
        <dbReference type="EMBL" id="KAK1595346.1"/>
    </source>
</evidence>